<evidence type="ECO:0000256" key="11">
    <source>
        <dbReference type="ARBA" id="ARBA00048366"/>
    </source>
</evidence>
<dbReference type="GO" id="GO:0008033">
    <property type="term" value="P:tRNA processing"/>
    <property type="evidence" value="ECO:0007669"/>
    <property type="project" value="UniProtKB-KW"/>
</dbReference>
<evidence type="ECO:0000256" key="9">
    <source>
        <dbReference type="ARBA" id="ARBA00022840"/>
    </source>
</evidence>
<dbReference type="PANTHER" id="PTHR17490">
    <property type="entry name" value="SUA5"/>
    <property type="match status" value="1"/>
</dbReference>
<dbReference type="SUPFAM" id="SSF55821">
    <property type="entry name" value="YrdC/RibB"/>
    <property type="match status" value="1"/>
</dbReference>
<dbReference type="STRING" id="573321.SAMN04488505_10376"/>
<evidence type="ECO:0000256" key="5">
    <source>
        <dbReference type="ARBA" id="ARBA00022679"/>
    </source>
</evidence>
<dbReference type="GO" id="GO:0005524">
    <property type="term" value="F:ATP binding"/>
    <property type="evidence" value="ECO:0007669"/>
    <property type="project" value="UniProtKB-KW"/>
</dbReference>
<accession>A0A1H7UQY8</accession>
<name>A0A1H7UQY8_9BACT</name>
<dbReference type="EC" id="2.7.7.87" evidence="3"/>
<keyword evidence="5" id="KW-0808">Transferase</keyword>
<comment type="subcellular location">
    <subcellularLocation>
        <location evidence="1">Cytoplasm</location>
    </subcellularLocation>
</comment>
<dbReference type="InterPro" id="IPR017945">
    <property type="entry name" value="DHBP_synth_RibB-like_a/b_dom"/>
</dbReference>
<dbReference type="GO" id="GO:0061710">
    <property type="term" value="F:L-threonylcarbamoyladenylate synthase"/>
    <property type="evidence" value="ECO:0007669"/>
    <property type="project" value="UniProtKB-EC"/>
</dbReference>
<keyword evidence="4" id="KW-0963">Cytoplasm</keyword>
<keyword evidence="14" id="KW-1185">Reference proteome</keyword>
<evidence type="ECO:0000256" key="3">
    <source>
        <dbReference type="ARBA" id="ARBA00012584"/>
    </source>
</evidence>
<dbReference type="Proteomes" id="UP000198984">
    <property type="component" value="Unassembled WGS sequence"/>
</dbReference>
<evidence type="ECO:0000256" key="2">
    <source>
        <dbReference type="ARBA" id="ARBA00007663"/>
    </source>
</evidence>
<keyword evidence="8" id="KW-0547">Nucleotide-binding</keyword>
<dbReference type="Pfam" id="PF01300">
    <property type="entry name" value="Sua5_yciO_yrdC"/>
    <property type="match status" value="1"/>
</dbReference>
<dbReference type="PROSITE" id="PS51163">
    <property type="entry name" value="YRDC"/>
    <property type="match status" value="1"/>
</dbReference>
<gene>
    <name evidence="13" type="ORF">SAMN04488505_10376</name>
</gene>
<keyword evidence="6" id="KW-0819">tRNA processing</keyword>
<protein>
    <recommendedName>
        <fullName evidence="10">L-threonylcarbamoyladenylate synthase</fullName>
        <ecNumber evidence="3">2.7.7.87</ecNumber>
    </recommendedName>
    <alternativeName>
        <fullName evidence="10">L-threonylcarbamoyladenylate synthase</fullName>
    </alternativeName>
</protein>
<organism evidence="13 14">
    <name type="scientific">Chitinophaga rupis</name>
    <dbReference type="NCBI Taxonomy" id="573321"/>
    <lineage>
        <taxon>Bacteria</taxon>
        <taxon>Pseudomonadati</taxon>
        <taxon>Bacteroidota</taxon>
        <taxon>Chitinophagia</taxon>
        <taxon>Chitinophagales</taxon>
        <taxon>Chitinophagaceae</taxon>
        <taxon>Chitinophaga</taxon>
    </lineage>
</organism>
<dbReference type="AlphaFoldDB" id="A0A1H7UQY8"/>
<evidence type="ECO:0000256" key="6">
    <source>
        <dbReference type="ARBA" id="ARBA00022694"/>
    </source>
</evidence>
<dbReference type="GO" id="GO:0005737">
    <property type="term" value="C:cytoplasm"/>
    <property type="evidence" value="ECO:0007669"/>
    <property type="project" value="UniProtKB-SubCell"/>
</dbReference>
<comment type="similarity">
    <text evidence="2">Belongs to the SUA5 family.</text>
</comment>
<comment type="catalytic activity">
    <reaction evidence="11">
        <text>L-threonine + hydrogencarbonate + ATP = L-threonylcarbamoyladenylate + diphosphate + H2O</text>
        <dbReference type="Rhea" id="RHEA:36407"/>
        <dbReference type="ChEBI" id="CHEBI:15377"/>
        <dbReference type="ChEBI" id="CHEBI:17544"/>
        <dbReference type="ChEBI" id="CHEBI:30616"/>
        <dbReference type="ChEBI" id="CHEBI:33019"/>
        <dbReference type="ChEBI" id="CHEBI:57926"/>
        <dbReference type="ChEBI" id="CHEBI:73682"/>
        <dbReference type="EC" id="2.7.7.87"/>
    </reaction>
</comment>
<dbReference type="PANTHER" id="PTHR17490:SF16">
    <property type="entry name" value="THREONYLCARBAMOYL-AMP SYNTHASE"/>
    <property type="match status" value="1"/>
</dbReference>
<evidence type="ECO:0000256" key="10">
    <source>
        <dbReference type="ARBA" id="ARBA00029774"/>
    </source>
</evidence>
<evidence type="ECO:0000256" key="4">
    <source>
        <dbReference type="ARBA" id="ARBA00022490"/>
    </source>
</evidence>
<keyword evidence="9" id="KW-0067">ATP-binding</keyword>
<dbReference type="InterPro" id="IPR006070">
    <property type="entry name" value="Sua5-like_dom"/>
</dbReference>
<evidence type="ECO:0000313" key="14">
    <source>
        <dbReference type="Proteomes" id="UP000198984"/>
    </source>
</evidence>
<sequence length="206" mass="23147">MIRFKHLTSYFKNIQGKMPYENDITPALRVLREGGLILYPTDTVWGIGCDATNETAVQDIFTLKQRDEAKSMVILLADVRDLMQYIAHPHPDLANILEGFDRPTTVIYEGALGLAPNVVHKDGSVAIRIVQDEFCRHLIKRLRKPLVSTSANLSGQPTPATFAAIDPLIKDGVNYVVQYRQDDTEVKPPSRIIRLHNNGSIDVIRE</sequence>
<feature type="domain" description="YrdC-like" evidence="12">
    <location>
        <begin position="21"/>
        <end position="206"/>
    </location>
</feature>
<evidence type="ECO:0000256" key="7">
    <source>
        <dbReference type="ARBA" id="ARBA00022695"/>
    </source>
</evidence>
<evidence type="ECO:0000256" key="8">
    <source>
        <dbReference type="ARBA" id="ARBA00022741"/>
    </source>
</evidence>
<dbReference type="GO" id="GO:0006450">
    <property type="term" value="P:regulation of translational fidelity"/>
    <property type="evidence" value="ECO:0007669"/>
    <property type="project" value="TreeGrafter"/>
</dbReference>
<dbReference type="Gene3D" id="3.90.870.10">
    <property type="entry name" value="DHBP synthase"/>
    <property type="match status" value="1"/>
</dbReference>
<dbReference type="GO" id="GO:0000049">
    <property type="term" value="F:tRNA binding"/>
    <property type="evidence" value="ECO:0007669"/>
    <property type="project" value="TreeGrafter"/>
</dbReference>
<evidence type="ECO:0000256" key="1">
    <source>
        <dbReference type="ARBA" id="ARBA00004496"/>
    </source>
</evidence>
<reference evidence="13 14" key="1">
    <citation type="submission" date="2016-10" db="EMBL/GenBank/DDBJ databases">
        <authorList>
            <person name="de Groot N.N."/>
        </authorList>
    </citation>
    <scope>NUCLEOTIDE SEQUENCE [LARGE SCALE GENOMIC DNA]</scope>
    <source>
        <strain evidence="13 14">DSM 21039</strain>
    </source>
</reference>
<keyword evidence="7" id="KW-0548">Nucleotidyltransferase</keyword>
<evidence type="ECO:0000313" key="13">
    <source>
        <dbReference type="EMBL" id="SEL99216.1"/>
    </source>
</evidence>
<dbReference type="InterPro" id="IPR050156">
    <property type="entry name" value="TC-AMP_synthase_SUA5"/>
</dbReference>
<evidence type="ECO:0000259" key="12">
    <source>
        <dbReference type="PROSITE" id="PS51163"/>
    </source>
</evidence>
<proteinExistence type="inferred from homology"/>
<dbReference type="EMBL" id="FOBB01000003">
    <property type="protein sequence ID" value="SEL99216.1"/>
    <property type="molecule type" value="Genomic_DNA"/>
</dbReference>
<dbReference type="GO" id="GO:0003725">
    <property type="term" value="F:double-stranded RNA binding"/>
    <property type="evidence" value="ECO:0007669"/>
    <property type="project" value="InterPro"/>
</dbReference>
<dbReference type="NCBIfam" id="TIGR00057">
    <property type="entry name" value="L-threonylcarbamoyladenylate synthase"/>
    <property type="match status" value="1"/>
</dbReference>